<reference evidence="1" key="2">
    <citation type="submission" date="2023-05" db="EMBL/GenBank/DDBJ databases">
        <authorList>
            <consortium name="Lawrence Berkeley National Laboratory"/>
            <person name="Steindorff A."/>
            <person name="Hensen N."/>
            <person name="Bonometti L."/>
            <person name="Westerberg I."/>
            <person name="Brannstrom I.O."/>
            <person name="Guillou S."/>
            <person name="Cros-Aarteil S."/>
            <person name="Calhoun S."/>
            <person name="Haridas S."/>
            <person name="Kuo A."/>
            <person name="Mondo S."/>
            <person name="Pangilinan J."/>
            <person name="Riley R."/>
            <person name="Labutti K."/>
            <person name="Andreopoulos B."/>
            <person name="Lipzen A."/>
            <person name="Chen C."/>
            <person name="Yanf M."/>
            <person name="Daum C."/>
            <person name="Ng V."/>
            <person name="Clum A."/>
            <person name="Ohm R."/>
            <person name="Martin F."/>
            <person name="Silar P."/>
            <person name="Natvig D."/>
            <person name="Lalanne C."/>
            <person name="Gautier V."/>
            <person name="Ament-Velasquez S.L."/>
            <person name="Kruys A."/>
            <person name="Hutchinson M.I."/>
            <person name="Powell A.J."/>
            <person name="Barry K."/>
            <person name="Miller A.N."/>
            <person name="Grigoriev I.V."/>
            <person name="Debuchy R."/>
            <person name="Gladieux P."/>
            <person name="Thoren M.H."/>
            <person name="Johannesson H."/>
        </authorList>
    </citation>
    <scope>NUCLEOTIDE SEQUENCE</scope>
    <source>
        <strain evidence="1">CBS 731.68</strain>
    </source>
</reference>
<evidence type="ECO:0000313" key="1">
    <source>
        <dbReference type="EMBL" id="KAK4121352.1"/>
    </source>
</evidence>
<comment type="caution">
    <text evidence="1">The sequence shown here is derived from an EMBL/GenBank/DDBJ whole genome shotgun (WGS) entry which is preliminary data.</text>
</comment>
<protein>
    <submittedName>
        <fullName evidence="1">Uncharacterized protein</fullName>
    </submittedName>
</protein>
<evidence type="ECO:0000313" key="2">
    <source>
        <dbReference type="Proteomes" id="UP001302602"/>
    </source>
</evidence>
<accession>A0AAN6TV68</accession>
<gene>
    <name evidence="1" type="ORF">N657DRAFT_126586</name>
</gene>
<proteinExistence type="predicted"/>
<dbReference type="EMBL" id="MU853234">
    <property type="protein sequence ID" value="KAK4121352.1"/>
    <property type="molecule type" value="Genomic_DNA"/>
</dbReference>
<dbReference type="GeneID" id="87822606"/>
<keyword evidence="2" id="KW-1185">Reference proteome</keyword>
<dbReference type="RefSeq" id="XP_062645123.1">
    <property type="nucleotide sequence ID" value="XM_062785840.1"/>
</dbReference>
<organism evidence="1 2">
    <name type="scientific">Parathielavia appendiculata</name>
    <dbReference type="NCBI Taxonomy" id="2587402"/>
    <lineage>
        <taxon>Eukaryota</taxon>
        <taxon>Fungi</taxon>
        <taxon>Dikarya</taxon>
        <taxon>Ascomycota</taxon>
        <taxon>Pezizomycotina</taxon>
        <taxon>Sordariomycetes</taxon>
        <taxon>Sordariomycetidae</taxon>
        <taxon>Sordariales</taxon>
        <taxon>Chaetomiaceae</taxon>
        <taxon>Parathielavia</taxon>
    </lineage>
</organism>
<dbReference type="AlphaFoldDB" id="A0AAN6TV68"/>
<reference evidence="1" key="1">
    <citation type="journal article" date="2023" name="Mol. Phylogenet. Evol.">
        <title>Genome-scale phylogeny and comparative genomics of the fungal order Sordariales.</title>
        <authorList>
            <person name="Hensen N."/>
            <person name="Bonometti L."/>
            <person name="Westerberg I."/>
            <person name="Brannstrom I.O."/>
            <person name="Guillou S."/>
            <person name="Cros-Aarteil S."/>
            <person name="Calhoun S."/>
            <person name="Haridas S."/>
            <person name="Kuo A."/>
            <person name="Mondo S."/>
            <person name="Pangilinan J."/>
            <person name="Riley R."/>
            <person name="LaButti K."/>
            <person name="Andreopoulos B."/>
            <person name="Lipzen A."/>
            <person name="Chen C."/>
            <person name="Yan M."/>
            <person name="Daum C."/>
            <person name="Ng V."/>
            <person name="Clum A."/>
            <person name="Steindorff A."/>
            <person name="Ohm R.A."/>
            <person name="Martin F."/>
            <person name="Silar P."/>
            <person name="Natvig D.O."/>
            <person name="Lalanne C."/>
            <person name="Gautier V."/>
            <person name="Ament-Velasquez S.L."/>
            <person name="Kruys A."/>
            <person name="Hutchinson M.I."/>
            <person name="Powell A.J."/>
            <person name="Barry K."/>
            <person name="Miller A.N."/>
            <person name="Grigoriev I.V."/>
            <person name="Debuchy R."/>
            <person name="Gladieux P."/>
            <person name="Hiltunen Thoren M."/>
            <person name="Johannesson H."/>
        </authorList>
    </citation>
    <scope>NUCLEOTIDE SEQUENCE</scope>
    <source>
        <strain evidence="1">CBS 731.68</strain>
    </source>
</reference>
<sequence>MCTPFPSLLSAYWRMTSATNWKHNDALHLLGPDWAFELLQINLAFEYLPRQDTSGLKQLNETSTEGGIQLLFHLANLKAEAALSARDVDLGMEGERKLLSFAPDDFQMGENGMAVWWAGKETVFIERHAYRSPDNHPKSRFCQSIRAYTLKLGSLLQLPVCVKHLHALELLGMVEFQRSEEIGFVLRLPGSLGKHRRGFPIEDILIRKSRSTLAHRNDEIDRLWVSGSTSPESWSRALRFCTPAGGSTGTSGRPSCFSSPKTTTPFHANVEALTLTNPSFSGTGFPGPTTFNYRTVTPIEGTKPLDGSWRPHPSPQ</sequence>
<name>A0AAN6TV68_9PEZI</name>
<dbReference type="Proteomes" id="UP001302602">
    <property type="component" value="Unassembled WGS sequence"/>
</dbReference>